<feature type="binding site" evidence="5">
    <location>
        <position position="124"/>
    </location>
    <ligand>
        <name>substrate</name>
    </ligand>
</feature>
<dbReference type="PRINTS" id="PR00069">
    <property type="entry name" value="ALDKETRDTASE"/>
</dbReference>
<dbReference type="InterPro" id="IPR018170">
    <property type="entry name" value="Aldo/ket_reductase_CS"/>
</dbReference>
<dbReference type="GO" id="GO:0016616">
    <property type="term" value="F:oxidoreductase activity, acting on the CH-OH group of donors, NAD or NADP as acceptor"/>
    <property type="evidence" value="ECO:0007669"/>
    <property type="project" value="UniProtKB-ARBA"/>
</dbReference>
<dbReference type="EMBL" id="HBUF01278520">
    <property type="protein sequence ID" value="CAG6686825.1"/>
    <property type="molecule type" value="Transcribed_RNA"/>
</dbReference>
<dbReference type="EMBL" id="HBUF01278522">
    <property type="protein sequence ID" value="CAG6686827.1"/>
    <property type="molecule type" value="Transcribed_RNA"/>
</dbReference>
<evidence type="ECO:0000256" key="5">
    <source>
        <dbReference type="PIRSR" id="PIRSR000097-2"/>
    </source>
</evidence>
<keyword evidence="3" id="KW-0560">Oxidoreductase</keyword>
<evidence type="ECO:0000256" key="1">
    <source>
        <dbReference type="ARBA" id="ARBA00007905"/>
    </source>
</evidence>
<evidence type="ECO:0000256" key="2">
    <source>
        <dbReference type="ARBA" id="ARBA00022857"/>
    </source>
</evidence>
<accession>A0A8D8TIT4</accession>
<feature type="site" description="Lowers pKa of active site Tyr" evidence="6">
    <location>
        <position position="90"/>
    </location>
</feature>
<dbReference type="Gene3D" id="3.20.20.100">
    <property type="entry name" value="NADP-dependent oxidoreductase domain"/>
    <property type="match status" value="1"/>
</dbReference>
<feature type="active site" description="Proton donor" evidence="4">
    <location>
        <position position="61"/>
    </location>
</feature>
<name>A0A8D8TIT4_9HEMI</name>
<dbReference type="PROSITE" id="PS00798">
    <property type="entry name" value="ALDOKETO_REDUCTASE_1"/>
    <property type="match status" value="1"/>
</dbReference>
<dbReference type="Pfam" id="PF00248">
    <property type="entry name" value="Aldo_ket_red"/>
    <property type="match status" value="1"/>
</dbReference>
<feature type="domain" description="NADP-dependent oxidoreductase" evidence="7">
    <location>
        <begin position="27"/>
        <end position="290"/>
    </location>
</feature>
<dbReference type="InterPro" id="IPR036812">
    <property type="entry name" value="NAD(P)_OxRdtase_dom_sf"/>
</dbReference>
<organism evidence="8">
    <name type="scientific">Cacopsylla melanoneura</name>
    <dbReference type="NCBI Taxonomy" id="428564"/>
    <lineage>
        <taxon>Eukaryota</taxon>
        <taxon>Metazoa</taxon>
        <taxon>Ecdysozoa</taxon>
        <taxon>Arthropoda</taxon>
        <taxon>Hexapoda</taxon>
        <taxon>Insecta</taxon>
        <taxon>Pterygota</taxon>
        <taxon>Neoptera</taxon>
        <taxon>Paraneoptera</taxon>
        <taxon>Hemiptera</taxon>
        <taxon>Sternorrhyncha</taxon>
        <taxon>Psylloidea</taxon>
        <taxon>Psyllidae</taxon>
        <taxon>Psyllinae</taxon>
        <taxon>Cacopsylla</taxon>
    </lineage>
</organism>
<dbReference type="PIRSF" id="PIRSF000097">
    <property type="entry name" value="AKR"/>
    <property type="match status" value="1"/>
</dbReference>
<dbReference type="SUPFAM" id="SSF51430">
    <property type="entry name" value="NAD(P)-linked oxidoreductase"/>
    <property type="match status" value="1"/>
</dbReference>
<dbReference type="EMBL" id="HBUF01278523">
    <property type="protein sequence ID" value="CAG6686828.1"/>
    <property type="molecule type" value="Transcribed_RNA"/>
</dbReference>
<dbReference type="InterPro" id="IPR020471">
    <property type="entry name" value="AKR"/>
</dbReference>
<dbReference type="PROSITE" id="PS00063">
    <property type="entry name" value="ALDOKETO_REDUCTASE_3"/>
    <property type="match status" value="1"/>
</dbReference>
<dbReference type="AlphaFoldDB" id="A0A8D8TIT4"/>
<keyword evidence="2" id="KW-0521">NADP</keyword>
<evidence type="ECO:0000313" key="8">
    <source>
        <dbReference type="EMBL" id="CAG6686827.1"/>
    </source>
</evidence>
<dbReference type="PANTHER" id="PTHR43827:SF3">
    <property type="entry name" value="NADP-DEPENDENT OXIDOREDUCTASE DOMAIN-CONTAINING PROTEIN"/>
    <property type="match status" value="1"/>
</dbReference>
<reference evidence="8" key="1">
    <citation type="submission" date="2021-05" db="EMBL/GenBank/DDBJ databases">
        <authorList>
            <person name="Alioto T."/>
            <person name="Alioto T."/>
            <person name="Gomez Garrido J."/>
        </authorList>
    </citation>
    <scope>NUCLEOTIDE SEQUENCE</scope>
</reference>
<dbReference type="InterPro" id="IPR023210">
    <property type="entry name" value="NADP_OxRdtase_dom"/>
</dbReference>
<dbReference type="EMBL" id="HBUF01278521">
    <property type="protein sequence ID" value="CAG6686826.1"/>
    <property type="molecule type" value="Transcribed_RNA"/>
</dbReference>
<dbReference type="FunFam" id="3.20.20.100:FF:000002">
    <property type="entry name" value="2,5-diketo-D-gluconic acid reductase A"/>
    <property type="match status" value="1"/>
</dbReference>
<sequence length="304" mass="33544">MSIKILSSKPVVSTNIVLNTVNEMPIIGLGTYRVKGDGQINNVLEAAFEAGYRAIDTAQAYGNEESIGKALKVLLPKFNLKREDIFITSKLGPQHNGNSEAVQSLVTNTLKDLGTNYLDLFLIHWPGTFGLANSSPEQAVNRHKLWRALIALYDPKNGPLKAIGVSNYTANHLTDLIQNVPEVIPAVNQVEFSPHWLQPHELISVCSQHKIALQAYASLGSTSDNPLVKDTTLAEIAKKHGVSPVQVLLRWGLQKNFLIIPKSVTPARIAQNIALDFQLSKEEEKAIDDIPNKQKYCWNPEEIA</sequence>
<evidence type="ECO:0000259" key="7">
    <source>
        <dbReference type="Pfam" id="PF00248"/>
    </source>
</evidence>
<evidence type="ECO:0000256" key="6">
    <source>
        <dbReference type="PIRSR" id="PIRSR000097-3"/>
    </source>
</evidence>
<dbReference type="PANTHER" id="PTHR43827">
    <property type="entry name" value="2,5-DIKETO-D-GLUCONIC ACID REDUCTASE"/>
    <property type="match status" value="1"/>
</dbReference>
<evidence type="ECO:0000256" key="3">
    <source>
        <dbReference type="ARBA" id="ARBA00023002"/>
    </source>
</evidence>
<protein>
    <submittedName>
        <fullName evidence="8">Alcohol dehydrogenase [NADP(+)]</fullName>
    </submittedName>
</protein>
<comment type="similarity">
    <text evidence="1">Belongs to the aldo/keto reductase family.</text>
</comment>
<evidence type="ECO:0000256" key="4">
    <source>
        <dbReference type="PIRSR" id="PIRSR000097-1"/>
    </source>
</evidence>
<proteinExistence type="inferred from homology"/>